<evidence type="ECO:0000313" key="8">
    <source>
        <dbReference type="Proteomes" id="UP000791080"/>
    </source>
</evidence>
<proteinExistence type="predicted"/>
<dbReference type="CDD" id="cd00367">
    <property type="entry name" value="PTS-HPr_like"/>
    <property type="match status" value="1"/>
</dbReference>
<evidence type="ECO:0000313" key="7">
    <source>
        <dbReference type="EMBL" id="MCP2329822.1"/>
    </source>
</evidence>
<dbReference type="EMBL" id="AUBJ02000001">
    <property type="protein sequence ID" value="MCP2329822.1"/>
    <property type="molecule type" value="Genomic_DNA"/>
</dbReference>
<evidence type="ECO:0000256" key="1">
    <source>
        <dbReference type="ARBA" id="ARBA00003681"/>
    </source>
</evidence>
<dbReference type="Gene3D" id="3.30.1340.10">
    <property type="entry name" value="HPr-like"/>
    <property type="match status" value="1"/>
</dbReference>
<keyword evidence="4" id="KW-0963">Cytoplasm</keyword>
<evidence type="ECO:0000256" key="4">
    <source>
        <dbReference type="ARBA" id="ARBA00022490"/>
    </source>
</evidence>
<keyword evidence="8" id="KW-1185">Reference proteome</keyword>
<evidence type="ECO:0000256" key="2">
    <source>
        <dbReference type="ARBA" id="ARBA00004496"/>
    </source>
</evidence>
<protein>
    <recommendedName>
        <fullName evidence="3">Phosphocarrier protein HPr</fullName>
    </recommendedName>
</protein>
<evidence type="ECO:0000259" key="6">
    <source>
        <dbReference type="PROSITE" id="PS51350"/>
    </source>
</evidence>
<dbReference type="InterPro" id="IPR035895">
    <property type="entry name" value="HPr-like_sf"/>
</dbReference>
<name>A0ABT1JBE8_ACTCY</name>
<dbReference type="InterPro" id="IPR000032">
    <property type="entry name" value="HPr-like"/>
</dbReference>
<dbReference type="PANTHER" id="PTHR33705:SF2">
    <property type="entry name" value="PHOSPHOCARRIER PROTEIN NPR"/>
    <property type="match status" value="1"/>
</dbReference>
<keyword evidence="5" id="KW-0598">Phosphotransferase system</keyword>
<reference evidence="7 8" key="1">
    <citation type="submission" date="2013-07" db="EMBL/GenBank/DDBJ databases">
        <authorList>
            <consortium name="DOE Joint Genome Institute"/>
            <person name="Reeve W."/>
            <person name="Huntemann M."/>
            <person name="Han J."/>
            <person name="Chen A."/>
            <person name="Kyrpides N."/>
            <person name="Mavromatis K."/>
            <person name="Markowitz V."/>
            <person name="Palaniappan K."/>
            <person name="Ivanova N."/>
            <person name="Schaumberg A."/>
            <person name="Pati A."/>
            <person name="Liolios K."/>
            <person name="Nordberg H.P."/>
            <person name="Cantor M.N."/>
            <person name="Hua S.X."/>
            <person name="Woyke T."/>
        </authorList>
    </citation>
    <scope>NUCLEOTIDE SEQUENCE [LARGE SCALE GENOMIC DNA]</scope>
    <source>
        <strain evidence="7 8">DSM 43889</strain>
    </source>
</reference>
<comment type="caution">
    <text evidence="7">The sequence shown here is derived from an EMBL/GenBank/DDBJ whole genome shotgun (WGS) entry which is preliminary data.</text>
</comment>
<feature type="domain" description="HPr" evidence="6">
    <location>
        <begin position="1"/>
        <end position="93"/>
    </location>
</feature>
<accession>A0ABT1JBE8</accession>
<comment type="function">
    <text evidence="1">General (non sugar-specific) component of the phosphoenolpyruvate-dependent sugar phosphotransferase system (sugar PTS). This major carbohydrate active-transport system catalyzes the phosphorylation of incoming sugar substrates concomitantly with their translocation across the cell membrane. The phosphoryl group from phosphoenolpyruvate (PEP) is transferred to the phosphoryl carrier protein HPr by enzyme I. Phospho-HPr then transfers it to the PTS EIIA domain.</text>
</comment>
<dbReference type="PROSITE" id="PS00369">
    <property type="entry name" value="PTS_HPR_HIS"/>
    <property type="match status" value="1"/>
</dbReference>
<sequence length="101" mass="10018">MYARRVVVAASVGLHARPAALVARRAAEQGAAVSIAKVVDGTPGDAVSAASMLGLMTLAAGHGDEVELSADGDGAREAVDALAAVIELDPDAEEAAVQQPS</sequence>
<dbReference type="Pfam" id="PF00381">
    <property type="entry name" value="PTS-HPr"/>
    <property type="match status" value="1"/>
</dbReference>
<dbReference type="PRINTS" id="PR00107">
    <property type="entry name" value="PHOSPHOCPHPR"/>
</dbReference>
<dbReference type="SUPFAM" id="SSF55594">
    <property type="entry name" value="HPr-like"/>
    <property type="match status" value="1"/>
</dbReference>
<comment type="subcellular location">
    <subcellularLocation>
        <location evidence="2">Cytoplasm</location>
    </subcellularLocation>
</comment>
<evidence type="ECO:0000256" key="5">
    <source>
        <dbReference type="ARBA" id="ARBA00022683"/>
    </source>
</evidence>
<dbReference type="PROSITE" id="PS51350">
    <property type="entry name" value="PTS_HPR_DOM"/>
    <property type="match status" value="1"/>
</dbReference>
<reference evidence="7 8" key="2">
    <citation type="submission" date="2022-06" db="EMBL/GenBank/DDBJ databases">
        <title>Genomic Encyclopedia of Type Strains, Phase I: the one thousand microbial genomes (KMG-I) project.</title>
        <authorList>
            <person name="Kyrpides N."/>
        </authorList>
    </citation>
    <scope>NUCLEOTIDE SEQUENCE [LARGE SCALE GENOMIC DNA]</scope>
    <source>
        <strain evidence="7 8">DSM 43889</strain>
    </source>
</reference>
<dbReference type="PANTHER" id="PTHR33705">
    <property type="entry name" value="PHOSPHOCARRIER PROTEIN HPR"/>
    <property type="match status" value="1"/>
</dbReference>
<evidence type="ECO:0000256" key="3">
    <source>
        <dbReference type="ARBA" id="ARBA00020422"/>
    </source>
</evidence>
<dbReference type="NCBIfam" id="TIGR01003">
    <property type="entry name" value="PTS_HPr_family"/>
    <property type="match status" value="1"/>
</dbReference>
<dbReference type="InterPro" id="IPR050399">
    <property type="entry name" value="HPr"/>
</dbReference>
<organism evidence="7 8">
    <name type="scientific">Actinoalloteichus caeruleus DSM 43889</name>
    <dbReference type="NCBI Taxonomy" id="1120930"/>
    <lineage>
        <taxon>Bacteria</taxon>
        <taxon>Bacillati</taxon>
        <taxon>Actinomycetota</taxon>
        <taxon>Actinomycetes</taxon>
        <taxon>Pseudonocardiales</taxon>
        <taxon>Pseudonocardiaceae</taxon>
        <taxon>Actinoalloteichus</taxon>
        <taxon>Actinoalloteichus cyanogriseus</taxon>
    </lineage>
</organism>
<dbReference type="Proteomes" id="UP000791080">
    <property type="component" value="Unassembled WGS sequence"/>
</dbReference>
<dbReference type="RefSeq" id="WP_026418686.1">
    <property type="nucleotide sequence ID" value="NZ_AUBJ02000001.1"/>
</dbReference>
<gene>
    <name evidence="7" type="ORF">G443_000092</name>
</gene>
<dbReference type="InterPro" id="IPR001020">
    <property type="entry name" value="PTS_HPr_His_P_site"/>
</dbReference>